<dbReference type="PANTHER" id="PTHR21221:SF1">
    <property type="entry name" value="UREIDOGLYCOLATE LYASE"/>
    <property type="match status" value="1"/>
</dbReference>
<proteinExistence type="predicted"/>
<comment type="caution">
    <text evidence="5">The sequence shown here is derived from an EMBL/GenBank/DDBJ whole genome shotgun (WGS) entry which is preliminary data.</text>
</comment>
<dbReference type="GO" id="GO:0006144">
    <property type="term" value="P:purine nucleobase metabolic process"/>
    <property type="evidence" value="ECO:0007669"/>
    <property type="project" value="UniProtKB-KW"/>
</dbReference>
<evidence type="ECO:0000256" key="4">
    <source>
        <dbReference type="ARBA" id="ARBA00047684"/>
    </source>
</evidence>
<evidence type="ECO:0000256" key="2">
    <source>
        <dbReference type="ARBA" id="ARBA00022631"/>
    </source>
</evidence>
<dbReference type="GO" id="GO:0050385">
    <property type="term" value="F:ureidoglycolate lyase activity"/>
    <property type="evidence" value="ECO:0007669"/>
    <property type="project" value="UniProtKB-EC"/>
</dbReference>
<name>A0A4R2PZW8_9RHOB</name>
<dbReference type="PIRSF" id="PIRSF017306">
    <property type="entry name" value="Ureidogly_hydro"/>
    <property type="match status" value="1"/>
</dbReference>
<dbReference type="EMBL" id="SLXP01000004">
    <property type="protein sequence ID" value="TCP41852.1"/>
    <property type="molecule type" value="Genomic_DNA"/>
</dbReference>
<comment type="subunit">
    <text evidence="1">Homodimer.</text>
</comment>
<sequence>MTDLRAQPLTAAAFAPFGEVIETGGPFVTINEGACRRYTDLARFDIVDGRHGLSLFAAEIRALPYECGLLERHPLGSQCFIPMQGARFLIIVAPDEGGAPGTPVAFVAEDHQSVNIARNTWHGVLCPIAGSGLFAVIDRIGEGGNLEEHRLGRPIRVTA</sequence>
<evidence type="ECO:0000256" key="3">
    <source>
        <dbReference type="ARBA" id="ARBA00023239"/>
    </source>
</evidence>
<dbReference type="InterPro" id="IPR011051">
    <property type="entry name" value="RmlC_Cupin_sf"/>
</dbReference>
<keyword evidence="6" id="KW-1185">Reference proteome</keyword>
<keyword evidence="3 5" id="KW-0456">Lyase</keyword>
<accession>A0A4R2PZW8</accession>
<comment type="catalytic activity">
    <reaction evidence="4">
        <text>(S)-ureidoglycolate = urea + glyoxylate</text>
        <dbReference type="Rhea" id="RHEA:11304"/>
        <dbReference type="ChEBI" id="CHEBI:16199"/>
        <dbReference type="ChEBI" id="CHEBI:36655"/>
        <dbReference type="ChEBI" id="CHEBI:57296"/>
        <dbReference type="EC" id="4.3.2.3"/>
    </reaction>
</comment>
<dbReference type="InterPro" id="IPR007247">
    <property type="entry name" value="Ureidogly_lyase"/>
</dbReference>
<dbReference type="RefSeq" id="WP_132461782.1">
    <property type="nucleotide sequence ID" value="NZ_SLXP01000004.1"/>
</dbReference>
<keyword evidence="2" id="KW-0659">Purine metabolism</keyword>
<dbReference type="SUPFAM" id="SSF51182">
    <property type="entry name" value="RmlC-like cupins"/>
    <property type="match status" value="1"/>
</dbReference>
<dbReference type="InterPro" id="IPR047233">
    <property type="entry name" value="UAH_cupin"/>
</dbReference>
<evidence type="ECO:0000313" key="6">
    <source>
        <dbReference type="Proteomes" id="UP000294835"/>
    </source>
</evidence>
<evidence type="ECO:0000313" key="5">
    <source>
        <dbReference type="EMBL" id="TCP41852.1"/>
    </source>
</evidence>
<dbReference type="Proteomes" id="UP000294835">
    <property type="component" value="Unassembled WGS sequence"/>
</dbReference>
<dbReference type="GO" id="GO:0004848">
    <property type="term" value="F:ureidoglycolate hydrolase activity"/>
    <property type="evidence" value="ECO:0007669"/>
    <property type="project" value="InterPro"/>
</dbReference>
<dbReference type="OrthoDB" id="9804602at2"/>
<dbReference type="AlphaFoldDB" id="A0A4R2PZW8"/>
<evidence type="ECO:0000256" key="1">
    <source>
        <dbReference type="ARBA" id="ARBA00011738"/>
    </source>
</evidence>
<gene>
    <name evidence="5" type="ORF">EV662_104196</name>
</gene>
<protein>
    <submittedName>
        <fullName evidence="5">Ureidoglycolate lyase</fullName>
    </submittedName>
</protein>
<reference evidence="5 6" key="1">
    <citation type="submission" date="2019-03" db="EMBL/GenBank/DDBJ databases">
        <title>Genomic Encyclopedia of Type Strains, Phase IV (KMG-IV): sequencing the most valuable type-strain genomes for metagenomic binning, comparative biology and taxonomic classification.</title>
        <authorList>
            <person name="Goeker M."/>
        </authorList>
    </citation>
    <scope>NUCLEOTIDE SEQUENCE [LARGE SCALE GENOMIC DNA]</scope>
    <source>
        <strain evidence="5 6">DSM 18063</strain>
    </source>
</reference>
<dbReference type="CDD" id="cd20298">
    <property type="entry name" value="cupin_UAH"/>
    <property type="match status" value="1"/>
</dbReference>
<organism evidence="5 6">
    <name type="scientific">Rhodovulum marinum</name>
    <dbReference type="NCBI Taxonomy" id="320662"/>
    <lineage>
        <taxon>Bacteria</taxon>
        <taxon>Pseudomonadati</taxon>
        <taxon>Pseudomonadota</taxon>
        <taxon>Alphaproteobacteria</taxon>
        <taxon>Rhodobacterales</taxon>
        <taxon>Paracoccaceae</taxon>
        <taxon>Rhodovulum</taxon>
    </lineage>
</organism>
<dbReference type="InterPro" id="IPR024060">
    <property type="entry name" value="Ureidoglycolate_lyase_dom_sf"/>
</dbReference>
<dbReference type="Gene3D" id="2.60.120.480">
    <property type="entry name" value="Ureidoglycolate hydrolase"/>
    <property type="match status" value="1"/>
</dbReference>
<dbReference type="GO" id="GO:0000256">
    <property type="term" value="P:allantoin catabolic process"/>
    <property type="evidence" value="ECO:0007669"/>
    <property type="project" value="InterPro"/>
</dbReference>
<dbReference type="PANTHER" id="PTHR21221">
    <property type="entry name" value="UREIDOGLYCOLATE HYDROLASE"/>
    <property type="match status" value="1"/>
</dbReference>
<dbReference type="Pfam" id="PF04115">
    <property type="entry name" value="Ureidogly_lyase"/>
    <property type="match status" value="1"/>
</dbReference>